<protein>
    <submittedName>
        <fullName evidence="2">Uncharacterized protein</fullName>
    </submittedName>
</protein>
<keyword evidence="3" id="KW-1185">Reference proteome</keyword>
<evidence type="ECO:0000313" key="3">
    <source>
        <dbReference type="Proteomes" id="UP001189429"/>
    </source>
</evidence>
<name>A0ABN9SR70_9DINO</name>
<proteinExistence type="predicted"/>
<gene>
    <name evidence="2" type="ORF">PCOR1329_LOCUS31855</name>
</gene>
<evidence type="ECO:0000313" key="2">
    <source>
        <dbReference type="EMBL" id="CAK0834428.1"/>
    </source>
</evidence>
<dbReference type="Proteomes" id="UP001189429">
    <property type="component" value="Unassembled WGS sequence"/>
</dbReference>
<dbReference type="EMBL" id="CAUYUJ010012675">
    <property type="protein sequence ID" value="CAK0834428.1"/>
    <property type="molecule type" value="Genomic_DNA"/>
</dbReference>
<sequence>MSDRISPMELTEEDPLDVFVHKGPDGKIGLYSRQNRRLTALLLFQACRRDETHRARCIVRSSTDAYWSGQWRNGYDHGTGLSIRPRQARAARAHHRGTLLFGDGARSIAALRRASGRRHPRCRGDDVHAALGMLLERAHVRPSEAAGDEDTLTFASGGAAPPAAEWRSSADRSSRGKGKGKGSSKGARGGRRPEECAQ</sequence>
<feature type="region of interest" description="Disordered" evidence="1">
    <location>
        <begin position="142"/>
        <end position="198"/>
    </location>
</feature>
<accession>A0ABN9SR70</accession>
<comment type="caution">
    <text evidence="2">The sequence shown here is derived from an EMBL/GenBank/DDBJ whole genome shotgun (WGS) entry which is preliminary data.</text>
</comment>
<reference evidence="2" key="1">
    <citation type="submission" date="2023-10" db="EMBL/GenBank/DDBJ databases">
        <authorList>
            <person name="Chen Y."/>
            <person name="Shah S."/>
            <person name="Dougan E. K."/>
            <person name="Thang M."/>
            <person name="Chan C."/>
        </authorList>
    </citation>
    <scope>NUCLEOTIDE SEQUENCE [LARGE SCALE GENOMIC DNA]</scope>
</reference>
<evidence type="ECO:0000256" key="1">
    <source>
        <dbReference type="SAM" id="MobiDB-lite"/>
    </source>
</evidence>
<organism evidence="2 3">
    <name type="scientific">Prorocentrum cordatum</name>
    <dbReference type="NCBI Taxonomy" id="2364126"/>
    <lineage>
        <taxon>Eukaryota</taxon>
        <taxon>Sar</taxon>
        <taxon>Alveolata</taxon>
        <taxon>Dinophyceae</taxon>
        <taxon>Prorocentrales</taxon>
        <taxon>Prorocentraceae</taxon>
        <taxon>Prorocentrum</taxon>
    </lineage>
</organism>